<dbReference type="EnsemblPlants" id="Kaladp0075s0012.1.v1.1">
    <property type="protein sequence ID" value="Kaladp0075s0012.1.v1.1"/>
    <property type="gene ID" value="Kaladp0075s0012.v1.1"/>
</dbReference>
<protein>
    <recommendedName>
        <fullName evidence="5">NAC domain-containing protein</fullName>
    </recommendedName>
</protein>
<dbReference type="Gene3D" id="2.170.150.80">
    <property type="entry name" value="NAC domain"/>
    <property type="match status" value="1"/>
</dbReference>
<keyword evidence="2" id="KW-0238">DNA-binding</keyword>
<dbReference type="PANTHER" id="PTHR31744:SF86">
    <property type="entry name" value="PROTEIN CUP-SHAPED COTYLEDON 3"/>
    <property type="match status" value="1"/>
</dbReference>
<evidence type="ECO:0000256" key="2">
    <source>
        <dbReference type="ARBA" id="ARBA00023125"/>
    </source>
</evidence>
<reference evidence="6" key="1">
    <citation type="submission" date="2021-01" db="UniProtKB">
        <authorList>
            <consortium name="EnsemblPlants"/>
        </authorList>
    </citation>
    <scope>IDENTIFICATION</scope>
</reference>
<dbReference type="SUPFAM" id="SSF101941">
    <property type="entry name" value="NAC domain"/>
    <property type="match status" value="1"/>
</dbReference>
<evidence type="ECO:0000313" key="6">
    <source>
        <dbReference type="EnsemblPlants" id="Kaladp0075s0012.1.v1.1"/>
    </source>
</evidence>
<sequence>MLLGIEDVLCELASEEITGHGYPPGFRFHPTDEELITFYLASKVFHGSLCSVDIAEVDLNKCEPWDLPDVAKMGKREWYFYSLRDRKYPTGLRTNRATGTGYWKATGKDKEIHNAATGAMIGMKKTLVFYLGRAPRGEKTKWVMHEYRLHGDFFFRAAAKEEWVICRIYHKTGDKKNMLLNEVAAGSQLQPLLAPGAYMTSSTTRNESFLPQLIDSQLMSSQFLHNQTSGFPAESVSKEAQHRPPLTYNNNLFNFQPESSFYPASAAEHTSLSSMLIKSLLSSEDPRTLKQANSNDASGHVKAEPSFQGLLPGVDSLEWFHELQQAASTQFNNPPLLSNSGGESRSAYVGQVADGAHLNRAGCLQMVVDPNYRIPNGEAWALDA</sequence>
<keyword evidence="4" id="KW-0539">Nucleus</keyword>
<feature type="domain" description="NAC" evidence="5">
    <location>
        <begin position="22"/>
        <end position="171"/>
    </location>
</feature>
<dbReference type="PANTHER" id="PTHR31744">
    <property type="entry name" value="PROTEIN CUP-SHAPED COTYLEDON 2-RELATED"/>
    <property type="match status" value="1"/>
</dbReference>
<evidence type="ECO:0000256" key="4">
    <source>
        <dbReference type="ARBA" id="ARBA00023242"/>
    </source>
</evidence>
<evidence type="ECO:0000256" key="1">
    <source>
        <dbReference type="ARBA" id="ARBA00023015"/>
    </source>
</evidence>
<dbReference type="FunFam" id="2.170.150.80:FF:000006">
    <property type="entry name" value="NAC domain-containing protein 100-like"/>
    <property type="match status" value="1"/>
</dbReference>
<evidence type="ECO:0000259" key="5">
    <source>
        <dbReference type="PROSITE" id="PS51005"/>
    </source>
</evidence>
<organism evidence="6 7">
    <name type="scientific">Kalanchoe fedtschenkoi</name>
    <name type="common">Lavender scallops</name>
    <name type="synonym">South American air plant</name>
    <dbReference type="NCBI Taxonomy" id="63787"/>
    <lineage>
        <taxon>Eukaryota</taxon>
        <taxon>Viridiplantae</taxon>
        <taxon>Streptophyta</taxon>
        <taxon>Embryophyta</taxon>
        <taxon>Tracheophyta</taxon>
        <taxon>Spermatophyta</taxon>
        <taxon>Magnoliopsida</taxon>
        <taxon>eudicotyledons</taxon>
        <taxon>Gunneridae</taxon>
        <taxon>Pentapetalae</taxon>
        <taxon>Saxifragales</taxon>
        <taxon>Crassulaceae</taxon>
        <taxon>Kalanchoe</taxon>
    </lineage>
</organism>
<dbReference type="InterPro" id="IPR036093">
    <property type="entry name" value="NAC_dom_sf"/>
</dbReference>
<name>A0A7N0ULX9_KALFE</name>
<accession>A0A7N0ULX9</accession>
<dbReference type="InterPro" id="IPR003441">
    <property type="entry name" value="NAC-dom"/>
</dbReference>
<dbReference type="GO" id="GO:0000976">
    <property type="term" value="F:transcription cis-regulatory region binding"/>
    <property type="evidence" value="ECO:0007669"/>
    <property type="project" value="UniProtKB-ARBA"/>
</dbReference>
<keyword evidence="1" id="KW-0805">Transcription regulation</keyword>
<evidence type="ECO:0000256" key="3">
    <source>
        <dbReference type="ARBA" id="ARBA00023163"/>
    </source>
</evidence>
<dbReference type="Pfam" id="PF02365">
    <property type="entry name" value="NAM"/>
    <property type="match status" value="1"/>
</dbReference>
<dbReference type="AlphaFoldDB" id="A0A7N0ULX9"/>
<dbReference type="Gramene" id="Kaladp0075s0012.1.v1.1">
    <property type="protein sequence ID" value="Kaladp0075s0012.1.v1.1"/>
    <property type="gene ID" value="Kaladp0075s0012.v1.1"/>
</dbReference>
<dbReference type="PROSITE" id="PS51005">
    <property type="entry name" value="NAC"/>
    <property type="match status" value="1"/>
</dbReference>
<keyword evidence="3" id="KW-0804">Transcription</keyword>
<proteinExistence type="predicted"/>
<dbReference type="Proteomes" id="UP000594263">
    <property type="component" value="Unplaced"/>
</dbReference>
<dbReference type="GO" id="GO:0006355">
    <property type="term" value="P:regulation of DNA-templated transcription"/>
    <property type="evidence" value="ECO:0007669"/>
    <property type="project" value="InterPro"/>
</dbReference>
<keyword evidence="7" id="KW-1185">Reference proteome</keyword>
<evidence type="ECO:0000313" key="7">
    <source>
        <dbReference type="Proteomes" id="UP000594263"/>
    </source>
</evidence>